<feature type="transmembrane region" description="Helical" evidence="1">
    <location>
        <begin position="49"/>
        <end position="68"/>
    </location>
</feature>
<dbReference type="AlphaFoldDB" id="A0AAT9H445"/>
<dbReference type="EMBL" id="AP031573">
    <property type="protein sequence ID" value="BFM44268.1"/>
    <property type="molecule type" value="Genomic_DNA"/>
</dbReference>
<keyword evidence="1" id="KW-1133">Transmembrane helix</keyword>
<reference evidence="2" key="1">
    <citation type="submission" date="2024-05" db="EMBL/GenBank/DDBJ databases">
        <title>Whole-Genome Sequence of CFS9, a Potential Fish Probiotic Isolated from the Body Surface of Silurus asotus.</title>
        <authorList>
            <person name="Kojima M."/>
            <person name="Tobioka K."/>
            <person name="Yokota K."/>
            <person name="Nakatani H."/>
            <person name="Hori K."/>
            <person name="Tamaru Y."/>
            <person name="Okazaki F."/>
        </authorList>
    </citation>
    <scope>NUCLEOTIDE SEQUENCE</scope>
    <source>
        <strain evidence="2">CFS9</strain>
    </source>
</reference>
<evidence type="ECO:0000256" key="1">
    <source>
        <dbReference type="SAM" id="Phobius"/>
    </source>
</evidence>
<keyword evidence="1" id="KW-0472">Membrane</keyword>
<accession>A0AAT9H445</accession>
<feature type="transmembrane region" description="Helical" evidence="1">
    <location>
        <begin position="6"/>
        <end position="29"/>
    </location>
</feature>
<name>A0AAT9H445_9FLAO</name>
<organism evidence="2">
    <name type="scientific">Flavobacterium sp. CFS9</name>
    <dbReference type="NCBI Taxonomy" id="3143118"/>
    <lineage>
        <taxon>Bacteria</taxon>
        <taxon>Pseudomonadati</taxon>
        <taxon>Bacteroidota</taxon>
        <taxon>Flavobacteriia</taxon>
        <taxon>Flavobacteriales</taxon>
        <taxon>Flavobacteriaceae</taxon>
        <taxon>Flavobacterium</taxon>
    </lineage>
</organism>
<gene>
    <name evidence="2" type="ORF">CFS9_29090</name>
</gene>
<evidence type="ECO:0000313" key="2">
    <source>
        <dbReference type="EMBL" id="BFM44268.1"/>
    </source>
</evidence>
<protein>
    <recommendedName>
        <fullName evidence="3">Potassium channel domain-containing protein</fullName>
    </recommendedName>
</protein>
<sequence length="206" mass="24470">MKNGPIYFIFNIFIEGLKYISLVEFFKFLAVYFFYRNDSDDKKSIARRWAVDFFILAKWILIIYAMNISLTNTYFTILIWYLIFTNLYTYFYYHIWHKNAMNTESFLIDRVRRRFITLILSIGFSNLCFAYFIRYPYNTDFVWTDKKLSTIQAICFSCANSLTADYPKINASTNIGFQITIVQLIISFVFLTLILGKTLPQTTSTT</sequence>
<dbReference type="RefSeq" id="WP_369615398.1">
    <property type="nucleotide sequence ID" value="NZ_AP031573.1"/>
</dbReference>
<evidence type="ECO:0008006" key="3">
    <source>
        <dbReference type="Google" id="ProtNLM"/>
    </source>
</evidence>
<proteinExistence type="predicted"/>
<feature type="transmembrane region" description="Helical" evidence="1">
    <location>
        <begin position="114"/>
        <end position="133"/>
    </location>
</feature>
<feature type="transmembrane region" description="Helical" evidence="1">
    <location>
        <begin position="175"/>
        <end position="196"/>
    </location>
</feature>
<feature type="transmembrane region" description="Helical" evidence="1">
    <location>
        <begin position="74"/>
        <end position="93"/>
    </location>
</feature>
<keyword evidence="1" id="KW-0812">Transmembrane</keyword>